<reference evidence="1" key="1">
    <citation type="submission" date="2022-07" db="EMBL/GenBank/DDBJ databases">
        <title>Genome Sequence of Phlebia brevispora.</title>
        <authorList>
            <person name="Buettner E."/>
        </authorList>
    </citation>
    <scope>NUCLEOTIDE SEQUENCE</scope>
    <source>
        <strain evidence="1">MPL23</strain>
    </source>
</reference>
<protein>
    <submittedName>
        <fullName evidence="1">Uncharacterized protein</fullName>
    </submittedName>
</protein>
<sequence>MVVGENKPRPRRGTERDRVVYVYLRCGNTSRRRFGEWYRSHSHTTIAAEYESQEHSNDSQDVNIIMDTDIKAYFVAVHGGAGFHELSEAADTRVKQALRLACKYSLERLSADCCAIDAVDKAISTLEDDPCLNAGYGSNLTLDGTVECDASIMDGRSEDFGAVGAVSGVKNPIKAAHAVLQHSRVQDALGRIPPLSLAGGGAALFAHHKNLECVPPESLICPRTKQEWEMWKSQLELAEKLSRDHATTEDKDKFRRIQDTVGAVAWDTNGGMAAGVSSGGLLLKVPGRIGEAAVYGAGCWASERKVDDVQGVACSVSGSGEYIVRMMLAKTVADAVLSSPEDDVHDSLQRILNEFHDTCRSRGETSPSAGILLLVKEVNDDRVTPRLWCAFTTHSMAVGYASSLHPKPKAMILRRPTPRDDNRARSIYITTLPLTG</sequence>
<accession>A0ACC1T8S9</accession>
<proteinExistence type="predicted"/>
<dbReference type="Proteomes" id="UP001148662">
    <property type="component" value="Unassembled WGS sequence"/>
</dbReference>
<gene>
    <name evidence="1" type="ORF">NM688_g2390</name>
</gene>
<dbReference type="EMBL" id="JANHOG010000300">
    <property type="protein sequence ID" value="KAJ3555771.1"/>
    <property type="molecule type" value="Genomic_DNA"/>
</dbReference>
<evidence type="ECO:0000313" key="2">
    <source>
        <dbReference type="Proteomes" id="UP001148662"/>
    </source>
</evidence>
<organism evidence="1 2">
    <name type="scientific">Phlebia brevispora</name>
    <dbReference type="NCBI Taxonomy" id="194682"/>
    <lineage>
        <taxon>Eukaryota</taxon>
        <taxon>Fungi</taxon>
        <taxon>Dikarya</taxon>
        <taxon>Basidiomycota</taxon>
        <taxon>Agaricomycotina</taxon>
        <taxon>Agaricomycetes</taxon>
        <taxon>Polyporales</taxon>
        <taxon>Meruliaceae</taxon>
        <taxon>Phlebia</taxon>
    </lineage>
</organism>
<name>A0ACC1T8S9_9APHY</name>
<keyword evidence="2" id="KW-1185">Reference proteome</keyword>
<comment type="caution">
    <text evidence="1">The sequence shown here is derived from an EMBL/GenBank/DDBJ whole genome shotgun (WGS) entry which is preliminary data.</text>
</comment>
<evidence type="ECO:0000313" key="1">
    <source>
        <dbReference type="EMBL" id="KAJ3555771.1"/>
    </source>
</evidence>